<gene>
    <name evidence="6" type="ORF">TTHERM_00406630</name>
</gene>
<feature type="compositionally biased region" description="Polar residues" evidence="3">
    <location>
        <begin position="445"/>
        <end position="461"/>
    </location>
</feature>
<proteinExistence type="predicted"/>
<evidence type="ECO:0000256" key="3">
    <source>
        <dbReference type="SAM" id="MobiDB-lite"/>
    </source>
</evidence>
<accession>I7M125</accession>
<dbReference type="InterPro" id="IPR013083">
    <property type="entry name" value="Znf_RING/FYVE/PHD"/>
</dbReference>
<keyword evidence="1" id="KW-0863">Zinc-finger</keyword>
<feature type="transmembrane region" description="Helical" evidence="4">
    <location>
        <begin position="591"/>
        <end position="612"/>
    </location>
</feature>
<evidence type="ECO:0000256" key="4">
    <source>
        <dbReference type="SAM" id="Phobius"/>
    </source>
</evidence>
<feature type="transmembrane region" description="Helical" evidence="4">
    <location>
        <begin position="562"/>
        <end position="579"/>
    </location>
</feature>
<keyword evidence="7" id="KW-1185">Reference proteome</keyword>
<feature type="transmembrane region" description="Helical" evidence="4">
    <location>
        <begin position="664"/>
        <end position="684"/>
    </location>
</feature>
<dbReference type="Gene3D" id="3.30.40.10">
    <property type="entry name" value="Zinc/RING finger domain, C3HC4 (zinc finger)"/>
    <property type="match status" value="1"/>
</dbReference>
<feature type="domain" description="RING-type" evidence="5">
    <location>
        <begin position="948"/>
        <end position="987"/>
    </location>
</feature>
<evidence type="ECO:0000313" key="6">
    <source>
        <dbReference type="EMBL" id="EAR93895.2"/>
    </source>
</evidence>
<keyword evidence="1" id="KW-0479">Metal-binding</keyword>
<feature type="region of interest" description="Disordered" evidence="3">
    <location>
        <begin position="430"/>
        <end position="461"/>
    </location>
</feature>
<dbReference type="OrthoDB" id="6078042at2759"/>
<dbReference type="SUPFAM" id="SSF57850">
    <property type="entry name" value="RING/U-box"/>
    <property type="match status" value="1"/>
</dbReference>
<keyword evidence="1" id="KW-0862">Zinc</keyword>
<dbReference type="GO" id="GO:0008270">
    <property type="term" value="F:zinc ion binding"/>
    <property type="evidence" value="ECO:0007669"/>
    <property type="project" value="UniProtKB-KW"/>
</dbReference>
<dbReference type="KEGG" id="tet:TTHERM_00406630"/>
<dbReference type="AlphaFoldDB" id="I7M125"/>
<evidence type="ECO:0000259" key="5">
    <source>
        <dbReference type="PROSITE" id="PS50089"/>
    </source>
</evidence>
<dbReference type="RefSeq" id="XP_001014140.2">
    <property type="nucleotide sequence ID" value="XM_001014140.2"/>
</dbReference>
<organism evidence="6 7">
    <name type="scientific">Tetrahymena thermophila (strain SB210)</name>
    <dbReference type="NCBI Taxonomy" id="312017"/>
    <lineage>
        <taxon>Eukaryota</taxon>
        <taxon>Sar</taxon>
        <taxon>Alveolata</taxon>
        <taxon>Ciliophora</taxon>
        <taxon>Intramacronucleata</taxon>
        <taxon>Oligohymenophorea</taxon>
        <taxon>Hymenostomatida</taxon>
        <taxon>Tetrahymenina</taxon>
        <taxon>Tetrahymenidae</taxon>
        <taxon>Tetrahymena</taxon>
    </lineage>
</organism>
<dbReference type="EMBL" id="GG662719">
    <property type="protein sequence ID" value="EAR93895.2"/>
    <property type="molecule type" value="Genomic_DNA"/>
</dbReference>
<feature type="transmembrane region" description="Helical" evidence="4">
    <location>
        <begin position="704"/>
        <end position="721"/>
    </location>
</feature>
<feature type="transmembrane region" description="Helical" evidence="4">
    <location>
        <begin position="477"/>
        <end position="495"/>
    </location>
</feature>
<evidence type="ECO:0000313" key="7">
    <source>
        <dbReference type="Proteomes" id="UP000009168"/>
    </source>
</evidence>
<dbReference type="GeneID" id="7825392"/>
<keyword evidence="4" id="KW-0472">Membrane</keyword>
<dbReference type="InterPro" id="IPR001841">
    <property type="entry name" value="Znf_RING"/>
</dbReference>
<feature type="transmembrane region" description="Helical" evidence="4">
    <location>
        <begin position="624"/>
        <end position="652"/>
    </location>
</feature>
<dbReference type="PROSITE" id="PS50089">
    <property type="entry name" value="ZF_RING_2"/>
    <property type="match status" value="1"/>
</dbReference>
<dbReference type="Proteomes" id="UP000009168">
    <property type="component" value="Unassembled WGS sequence"/>
</dbReference>
<protein>
    <submittedName>
        <fullName evidence="6">Zinc finger, C3HC4 type (RING finger) protein</fullName>
    </submittedName>
</protein>
<keyword evidence="4" id="KW-1133">Transmembrane helix</keyword>
<feature type="coiled-coil region" evidence="2">
    <location>
        <begin position="732"/>
        <end position="832"/>
    </location>
</feature>
<evidence type="ECO:0000256" key="2">
    <source>
        <dbReference type="SAM" id="Coils"/>
    </source>
</evidence>
<name>I7M125_TETTS</name>
<dbReference type="Pfam" id="PF13920">
    <property type="entry name" value="zf-C3HC4_3"/>
    <property type="match status" value="1"/>
</dbReference>
<dbReference type="InParanoid" id="I7M125"/>
<sequence>MENIVVAVNDSSHQIPQQSQIKKDESSYQVNKSGIIAIDDSISQQKQNVGEFELNSVSKYMKQEGQLNKLNDIDSNNCNIIEDLSDIHSRDNLDQINNNITSNSVVRTQTQIDKPKINIIKSESIKEDQEQQNEINEEASFGNIEEQQQDQKEVQGENQLIDFDNIEEMKIIAQAVSSIQHNQDKMIENCNNQNQHKKMVSETDMKLQNFDKSHIEFDRSYINMNDHSKLNSANQSMIGIDSNTSRFIVHDFSSNTRRDATFINEDQEKDISALQRINDNTHVPLNNHDFDQNMQTFQNQLDQSQFNNIGNSINLKNMNIATSQELNKKLCDNVPESTNNAIGSTHIGLTSTTERQVTNKYKMRQRQLNLQINVEEIEKQEQKRQAIRARIQEEQLKKQQQQQQQQQISIGNQNNNANEEANRQVNEENIQLKRKRDNQNEHRNVQNGTDESNMNQNNNDESQFENNLSNQIFQKTLIVQLKLCILSVLGFLVFFDEKVINNIFIFVSLIIFMIFFYKGIIAIRVYNRIKILNVQDKFQLVETCSLFLLFVALYIVVQNFHYSSTLVLIYTPFIHIFWWRSVMKRSNSSSFITNIQLFFRIFVFIQCFIIALRYDKFIQWDWLVVFIPCWLLLVGFIFYFIQIFILTVWYYINFLRGQASSTDAFGFLWGMISFTIYAVCFYFGTVSLMQYFDNQGYVQIQKTMLLYIIMNFCLLLFDILFRERIKKYIFEQNREKLREEQLQQNQEEIRRNIENNIQNIIRQSGSTHSNIEEVQQNNQKIKKKYLQSNIKSRNFNIPLFMVQNSTTYFRQVDQIKKDIENQQNEIIDTNRIGNTQRQLREIANMKEKETITDRQKDQSLASRNMLMNHLSNQNESNLNGLPIERLENLINSPKKDMIYQQKTFNQTRHAQLPNNRVGQQRNSVKSDQNQIYCPSVKSFNSDKEQQTCLVCFVNQPNSVLMPCGHGGICADCAKDVCKKNGCCYLCRQEIQNIYQLESGNNNNNQGKYRKVIGITEVRRKQKKKRAVDSTNQIN</sequence>
<feature type="transmembrane region" description="Helical" evidence="4">
    <location>
        <begin position="538"/>
        <end position="556"/>
    </location>
</feature>
<reference evidence="7" key="1">
    <citation type="journal article" date="2006" name="PLoS Biol.">
        <title>Macronuclear genome sequence of the ciliate Tetrahymena thermophila, a model eukaryote.</title>
        <authorList>
            <person name="Eisen J.A."/>
            <person name="Coyne R.S."/>
            <person name="Wu M."/>
            <person name="Wu D."/>
            <person name="Thiagarajan M."/>
            <person name="Wortman J.R."/>
            <person name="Badger J.H."/>
            <person name="Ren Q."/>
            <person name="Amedeo P."/>
            <person name="Jones K.M."/>
            <person name="Tallon L.J."/>
            <person name="Delcher A.L."/>
            <person name="Salzberg S.L."/>
            <person name="Silva J.C."/>
            <person name="Haas B.J."/>
            <person name="Majoros W.H."/>
            <person name="Farzad M."/>
            <person name="Carlton J.M."/>
            <person name="Smith R.K. Jr."/>
            <person name="Garg J."/>
            <person name="Pearlman R.E."/>
            <person name="Karrer K.M."/>
            <person name="Sun L."/>
            <person name="Manning G."/>
            <person name="Elde N.C."/>
            <person name="Turkewitz A.P."/>
            <person name="Asai D.J."/>
            <person name="Wilkes D.E."/>
            <person name="Wang Y."/>
            <person name="Cai H."/>
            <person name="Collins K."/>
            <person name="Stewart B.A."/>
            <person name="Lee S.R."/>
            <person name="Wilamowska K."/>
            <person name="Weinberg Z."/>
            <person name="Ruzzo W.L."/>
            <person name="Wloga D."/>
            <person name="Gaertig J."/>
            <person name="Frankel J."/>
            <person name="Tsao C.-C."/>
            <person name="Gorovsky M.A."/>
            <person name="Keeling P.J."/>
            <person name="Waller R.F."/>
            <person name="Patron N.J."/>
            <person name="Cherry J.M."/>
            <person name="Stover N.A."/>
            <person name="Krieger C.J."/>
            <person name="del Toro C."/>
            <person name="Ryder H.F."/>
            <person name="Williamson S.C."/>
            <person name="Barbeau R.A."/>
            <person name="Hamilton E.P."/>
            <person name="Orias E."/>
        </authorList>
    </citation>
    <scope>NUCLEOTIDE SEQUENCE [LARGE SCALE GENOMIC DNA]</scope>
    <source>
        <strain evidence="7">SB210</strain>
    </source>
</reference>
<evidence type="ECO:0000256" key="1">
    <source>
        <dbReference type="PROSITE-ProRule" id="PRU00175"/>
    </source>
</evidence>
<keyword evidence="2" id="KW-0175">Coiled coil</keyword>
<keyword evidence="4" id="KW-0812">Transmembrane</keyword>
<feature type="transmembrane region" description="Helical" evidence="4">
    <location>
        <begin position="501"/>
        <end position="526"/>
    </location>
</feature>